<feature type="coiled-coil region" evidence="1">
    <location>
        <begin position="499"/>
        <end position="632"/>
    </location>
</feature>
<evidence type="ECO:0000256" key="2">
    <source>
        <dbReference type="SAM" id="MobiDB-lite"/>
    </source>
</evidence>
<feature type="coiled-coil region" evidence="1">
    <location>
        <begin position="1330"/>
        <end position="1426"/>
    </location>
</feature>
<dbReference type="InterPro" id="IPR049885">
    <property type="entry name" value="MTCL1-3"/>
</dbReference>
<dbReference type="STRING" id="418985.A0A1V9XZC0"/>
<feature type="compositionally biased region" description="Polar residues" evidence="2">
    <location>
        <begin position="52"/>
        <end position="68"/>
    </location>
</feature>
<protein>
    <submittedName>
        <fullName evidence="3">Uncharacterized protein</fullName>
    </submittedName>
</protein>
<keyword evidence="1" id="KW-0175">Coiled coil</keyword>
<dbReference type="InParanoid" id="A0A1V9XZC0"/>
<dbReference type="PANTHER" id="PTHR15742:SF5">
    <property type="entry name" value="GIRDIN"/>
    <property type="match status" value="1"/>
</dbReference>
<evidence type="ECO:0000313" key="3">
    <source>
        <dbReference type="EMBL" id="OQR78708.1"/>
    </source>
</evidence>
<dbReference type="OrthoDB" id="10036174at2759"/>
<gene>
    <name evidence="3" type="ORF">BIW11_06230</name>
</gene>
<feature type="coiled-coil region" evidence="1">
    <location>
        <begin position="1198"/>
        <end position="1304"/>
    </location>
</feature>
<proteinExistence type="predicted"/>
<feature type="compositionally biased region" description="Basic and acidic residues" evidence="2">
    <location>
        <begin position="26"/>
        <end position="48"/>
    </location>
</feature>
<keyword evidence="4" id="KW-1185">Reference proteome</keyword>
<name>A0A1V9XZC0_9ACAR</name>
<dbReference type="EMBL" id="MNPL01001908">
    <property type="protein sequence ID" value="OQR78708.1"/>
    <property type="molecule type" value="Genomic_DNA"/>
</dbReference>
<evidence type="ECO:0000313" key="4">
    <source>
        <dbReference type="Proteomes" id="UP000192247"/>
    </source>
</evidence>
<feature type="compositionally biased region" description="Basic and acidic residues" evidence="2">
    <location>
        <begin position="141"/>
        <end position="156"/>
    </location>
</feature>
<comment type="caution">
    <text evidence="3">The sequence shown here is derived from an EMBL/GenBank/DDBJ whole genome shotgun (WGS) entry which is preliminary data.</text>
</comment>
<organism evidence="3 4">
    <name type="scientific">Tropilaelaps mercedesae</name>
    <dbReference type="NCBI Taxonomy" id="418985"/>
    <lineage>
        <taxon>Eukaryota</taxon>
        <taxon>Metazoa</taxon>
        <taxon>Ecdysozoa</taxon>
        <taxon>Arthropoda</taxon>
        <taxon>Chelicerata</taxon>
        <taxon>Arachnida</taxon>
        <taxon>Acari</taxon>
        <taxon>Parasitiformes</taxon>
        <taxon>Mesostigmata</taxon>
        <taxon>Gamasina</taxon>
        <taxon>Dermanyssoidea</taxon>
        <taxon>Laelapidae</taxon>
        <taxon>Tropilaelaps</taxon>
    </lineage>
</organism>
<feature type="region of interest" description="Disordered" evidence="2">
    <location>
        <begin position="1631"/>
        <end position="1659"/>
    </location>
</feature>
<feature type="region of interest" description="Disordered" evidence="2">
    <location>
        <begin position="141"/>
        <end position="168"/>
    </location>
</feature>
<feature type="coiled-coil region" evidence="1">
    <location>
        <begin position="1092"/>
        <end position="1147"/>
    </location>
</feature>
<dbReference type="Proteomes" id="UP000192247">
    <property type="component" value="Unassembled WGS sequence"/>
</dbReference>
<accession>A0A1V9XZC0</accession>
<reference evidence="3 4" key="1">
    <citation type="journal article" date="2017" name="Gigascience">
        <title>Draft genome of the honey bee ectoparasitic mite, Tropilaelaps mercedesae, is shaped by the parasitic life history.</title>
        <authorList>
            <person name="Dong X."/>
            <person name="Armstrong S.D."/>
            <person name="Xia D."/>
            <person name="Makepeace B.L."/>
            <person name="Darby A.C."/>
            <person name="Kadowaki T."/>
        </authorList>
    </citation>
    <scope>NUCLEOTIDE SEQUENCE [LARGE SCALE GENOMIC DNA]</scope>
    <source>
        <strain evidence="3">Wuxi-XJTLU</strain>
    </source>
</reference>
<feature type="coiled-coil region" evidence="1">
    <location>
        <begin position="662"/>
        <end position="1049"/>
    </location>
</feature>
<feature type="coiled-coil region" evidence="1">
    <location>
        <begin position="445"/>
        <end position="472"/>
    </location>
</feature>
<evidence type="ECO:0000256" key="1">
    <source>
        <dbReference type="SAM" id="Coils"/>
    </source>
</evidence>
<dbReference type="FunCoup" id="A0A1V9XZC0">
    <property type="interactions" value="90"/>
</dbReference>
<feature type="region of interest" description="Disordered" evidence="2">
    <location>
        <begin position="26"/>
        <end position="68"/>
    </location>
</feature>
<sequence length="1659" mass="192050">MSANQAAACSGFVPGMVRPTRCKKCFGDVSDHKPKEPIIRRKSLKEGDETNGPRSRGNSIVQPFEENNVQENNSADVEFILKVKGAMGSRRQSDDARSISTVDTMCTATTDTTDTTLQFQDSYEDLMDMVNGLRKQLEAAEQRASQLEKEKGDLIQRKSAPSADDKKALDKAASELLQLRTKLHEAEANTEELKDDNKVLDLQVRELEAELDQLKEVKDNSKEELTHLRNKLSQAEALCEEIMEENERFKKDNRDLEQQIEEMHDNFREDHNNEFLEVKRDLDAAQKNCRVLQFKMRKAEKRVEQLELEKSQLDETIRELEKTAKTQVDKTKMRNLEEELRVAQELNSRLSKEQAERPKSVGGDEYERLNRDLLDSMERETDLKEQLRYAEEESRSSRKKLAQLEQENEVLILQVQKMTKSNAFAGDTMTPEEMKIQMEIQEKEILVCRRRAEDLDHKNEALQKEVKALETKLINIPTTKLDLSKLPPGSDKSPTGQKVKLLEMEAKELRAKIIEKEREIERLNAELLVQKRKVSKQMMVRSRSLDGDLQVAPQVDLKKKLQVVEEEAAMLKHKVTDLEEETERLSEENKRLLMRASRRPTPSPADQLQAENGDLKTKVEELEKKLIEVNRNFGTGSGKTLGEKLPSGSDKEQLEVNPHLLATGLRKTLRAKEEQLKILEEKVKHLDNELDRVNNENRKLVENISYQRRPPRIIKETASVRELRQIIKDLEDEVGDLQMSLRSTEITQAGKIADLQKERSRLREDLTKMEVRLKNNGANSGNSSGSDEKLRVLTQQLDTLNQTVKQVQAKLKEAQYELVSKTKAIESSHLLNKKLDKEVQQLKEELDIARSSRPGGDRDKERRIREEYERKIERAAAEAKQVLSEELENLRRKLQAVQQQCDKREDEVKREAEKIRTMTQQFRKEKDDWNTKITDLEEKLRSEFRRRERLERDHENELKAKAEELVGIQNKVFAMERDYRRLQGRIDDDEHAYHQQIKQLEKDLSKKQQEVEEAVNKYELLEEEHINIRVKLQEEKERAEGAAKQSRKDYEHVNMELTALRESVQSRYEAHTKEKLEFQNYIHEVEGKMKRLQEGEHEKHKLRQSLNEREAQIEEYKRNERSYKDEKERLKDRIDEMQLKVGELERAERSLRTLQAGNTQESSELKAKLQHSGHAHKAEVAALRNEYEGKLEIIAGELDSMQGQIISLARERDNLREQYEEAKKELSRLKGNAVRDERIKSREAAEHAFKKMEELRFQAQELKDQLDHALSENRKMRIQMDADKSSFEIQVATLKSKLNQHEEAKLLETSRGSNKLYAKTRLELAWDKERQDQQKVLHDAQRILRDLKERLLRAEHEREQHRELLNKQMQKQMSELSEDQITKELLDLQAELDEAKENMHRLRHHYERSKRERERLANERDEFKAKTLCMNDVHAETSNMAQDFARLVEMIQADANSTKSRPLRPNNREQIRGEMEKLVSRMESITKLTSPAAQIARNQSFKRAVSASDVNQALPVIRAPPRTKSKKAVSLGQGFTSDQKLWVGSGDSLASGVSPAGSQTSLQRHVTGYDSDASIMSAPARQYGKAGVRFDSDNDLSQVSDSEGLPGHKVVRKKTLKERIMGMKSSVSSLDLAADRGSRAGSLPRTSFTEAPRSALKVH</sequence>
<dbReference type="PANTHER" id="PTHR15742">
    <property type="entry name" value="GIRDIN"/>
    <property type="match status" value="1"/>
</dbReference>